<organism evidence="9 10">
    <name type="scientific">Actinopolymorpha cephalotaxi</name>
    <dbReference type="NCBI Taxonomy" id="504797"/>
    <lineage>
        <taxon>Bacteria</taxon>
        <taxon>Bacillati</taxon>
        <taxon>Actinomycetota</taxon>
        <taxon>Actinomycetes</taxon>
        <taxon>Propionibacteriales</taxon>
        <taxon>Actinopolymorphaceae</taxon>
        <taxon>Actinopolymorpha</taxon>
    </lineage>
</organism>
<sequence>MTPTIVLGLRLARGIGVSGRLRASLVVAATGVASLVLLATVTLIQVGVVSSGGGLRPEDQVLYSAIAATVGVPVLLLLASVTRLSVSVRDRRLAALRLLGLSPGQTRMVAATEAAVLAVGGLLLGGCAFYAVWPFAGELLAIGRRFTAADIYPTVPQVLAVAIGVPVLAVVAALAPTRAVTARPLAVRRGATAKRPSLLRVVPVLAGAALMSWMFTKPQEEFASPEDLSGFQLFLVGAILSAVGLVLVVPVLVRTVAELLARLTRRSVVLVASRRLRQEPAATTRLVAGLLLAVFVVTGARCLLTAWERDPAYIEVSQAAATGTQVITVTGMGPADAAASLRSLAATPAVRKVVPADFHQDLCDGDYCFNVYVGTCAELSRLQPVSGCRDDRIAWINPTGTDTDADPAQDALPPPGTPLVLQPESGSAKVEIQAPSAHILPSGGDGNAVPYLDSAVFLPRSVPGTAALVPPAERSYVIFADAGEENADRVVDALPAIDSAGVSVMAPDYTAFKQVSNYRHMLWGVTGVVVLTGLVAFGIAAIDRAQERRREVASLHVLGAPAGLVRGSQLLQALIPLGIGLPLAGGLGFLAGSGYLAFAQLREYAPWQSVLTLMTISLAAAVLVAASSVVALGAGFSPAMLRRE</sequence>
<name>A0A1I3BWU0_9ACTN</name>
<dbReference type="InterPro" id="IPR003838">
    <property type="entry name" value="ABC3_permease_C"/>
</dbReference>
<keyword evidence="3 6" id="KW-0812">Transmembrane</keyword>
<evidence type="ECO:0000256" key="4">
    <source>
        <dbReference type="ARBA" id="ARBA00022989"/>
    </source>
</evidence>
<evidence type="ECO:0000256" key="6">
    <source>
        <dbReference type="SAM" id="Phobius"/>
    </source>
</evidence>
<keyword evidence="5 6" id="KW-0472">Membrane</keyword>
<keyword evidence="4 6" id="KW-1133">Transmembrane helix</keyword>
<comment type="subcellular location">
    <subcellularLocation>
        <location evidence="1">Cell membrane</location>
        <topology evidence="1">Multi-pass membrane protein</topology>
    </subcellularLocation>
</comment>
<evidence type="ECO:0000256" key="1">
    <source>
        <dbReference type="ARBA" id="ARBA00004651"/>
    </source>
</evidence>
<dbReference type="GO" id="GO:0005886">
    <property type="term" value="C:plasma membrane"/>
    <property type="evidence" value="ECO:0007669"/>
    <property type="project" value="UniProtKB-SubCell"/>
</dbReference>
<evidence type="ECO:0000313" key="11">
    <source>
        <dbReference type="Proteomes" id="UP000533017"/>
    </source>
</evidence>
<accession>A0A1I3BWU0</accession>
<feature type="transmembrane region" description="Helical" evidence="6">
    <location>
        <begin position="521"/>
        <end position="542"/>
    </location>
</feature>
<reference evidence="9 10" key="1">
    <citation type="submission" date="2016-10" db="EMBL/GenBank/DDBJ databases">
        <authorList>
            <person name="de Groot N.N."/>
        </authorList>
    </citation>
    <scope>NUCLEOTIDE SEQUENCE [LARGE SCALE GENOMIC DNA]</scope>
    <source>
        <strain evidence="9 10">CPCC 202808</strain>
    </source>
</reference>
<evidence type="ECO:0000256" key="3">
    <source>
        <dbReference type="ARBA" id="ARBA00022692"/>
    </source>
</evidence>
<evidence type="ECO:0000313" key="8">
    <source>
        <dbReference type="EMBL" id="NYH86325.1"/>
    </source>
</evidence>
<dbReference type="OrthoDB" id="4788904at2"/>
<evidence type="ECO:0000259" key="7">
    <source>
        <dbReference type="Pfam" id="PF02687"/>
    </source>
</evidence>
<dbReference type="Proteomes" id="UP000199052">
    <property type="component" value="Unassembled WGS sequence"/>
</dbReference>
<dbReference type="STRING" id="504797.SAMN05421678_12737"/>
<feature type="transmembrane region" description="Helical" evidence="6">
    <location>
        <begin position="282"/>
        <end position="307"/>
    </location>
</feature>
<evidence type="ECO:0000256" key="5">
    <source>
        <dbReference type="ARBA" id="ARBA00023136"/>
    </source>
</evidence>
<dbReference type="EMBL" id="FOOI01000027">
    <property type="protein sequence ID" value="SFH66650.1"/>
    <property type="molecule type" value="Genomic_DNA"/>
</dbReference>
<dbReference type="Proteomes" id="UP000533017">
    <property type="component" value="Unassembled WGS sequence"/>
</dbReference>
<feature type="transmembrane region" description="Helical" evidence="6">
    <location>
        <begin position="574"/>
        <end position="598"/>
    </location>
</feature>
<protein>
    <submittedName>
        <fullName evidence="9">FtsX-like permease family protein</fullName>
    </submittedName>
</protein>
<feature type="transmembrane region" description="Helical" evidence="6">
    <location>
        <begin position="155"/>
        <end position="176"/>
    </location>
</feature>
<dbReference type="EMBL" id="JACBZA010000001">
    <property type="protein sequence ID" value="NYH86325.1"/>
    <property type="molecule type" value="Genomic_DNA"/>
</dbReference>
<gene>
    <name evidence="8" type="ORF">FHR37_005176</name>
    <name evidence="9" type="ORF">SAMN05421678_12737</name>
</gene>
<evidence type="ECO:0000313" key="10">
    <source>
        <dbReference type="Proteomes" id="UP000199052"/>
    </source>
</evidence>
<keyword evidence="11" id="KW-1185">Reference proteome</keyword>
<dbReference type="Pfam" id="PF02687">
    <property type="entry name" value="FtsX"/>
    <property type="match status" value="1"/>
</dbReference>
<feature type="domain" description="ABC3 transporter permease C-terminal" evidence="7">
    <location>
        <begin position="74"/>
        <end position="181"/>
    </location>
</feature>
<evidence type="ECO:0000313" key="9">
    <source>
        <dbReference type="EMBL" id="SFH66650.1"/>
    </source>
</evidence>
<feature type="transmembrane region" description="Helical" evidence="6">
    <location>
        <begin position="610"/>
        <end position="636"/>
    </location>
</feature>
<dbReference type="AlphaFoldDB" id="A0A1I3BWU0"/>
<feature type="transmembrane region" description="Helical" evidence="6">
    <location>
        <begin position="197"/>
        <end position="215"/>
    </location>
</feature>
<reference evidence="8 11" key="2">
    <citation type="submission" date="2020-07" db="EMBL/GenBank/DDBJ databases">
        <title>Sequencing the genomes of 1000 actinobacteria strains.</title>
        <authorList>
            <person name="Klenk H.-P."/>
        </authorList>
    </citation>
    <scope>NUCLEOTIDE SEQUENCE [LARGE SCALE GENOMIC DNA]</scope>
    <source>
        <strain evidence="8 11">DSM 45117</strain>
    </source>
</reference>
<feature type="transmembrane region" description="Helical" evidence="6">
    <location>
        <begin position="21"/>
        <end position="49"/>
    </location>
</feature>
<feature type="transmembrane region" description="Helical" evidence="6">
    <location>
        <begin position="114"/>
        <end position="135"/>
    </location>
</feature>
<evidence type="ECO:0000256" key="2">
    <source>
        <dbReference type="ARBA" id="ARBA00022475"/>
    </source>
</evidence>
<feature type="transmembrane region" description="Helical" evidence="6">
    <location>
        <begin position="235"/>
        <end position="261"/>
    </location>
</feature>
<feature type="transmembrane region" description="Helical" evidence="6">
    <location>
        <begin position="61"/>
        <end position="82"/>
    </location>
</feature>
<proteinExistence type="predicted"/>
<keyword evidence="2" id="KW-1003">Cell membrane</keyword>
<dbReference type="RefSeq" id="WP_092890282.1">
    <property type="nucleotide sequence ID" value="NZ_FOOI01000027.1"/>
</dbReference>